<sequence>MLGISSTGSAEPCSAMALPIEALPSMARHYMIQKPRPAAAFFVMPSAIGCARKRMQSQLVLRT</sequence>
<evidence type="ECO:0000313" key="2">
    <source>
        <dbReference type="Proteomes" id="UP000051863"/>
    </source>
</evidence>
<protein>
    <submittedName>
        <fullName evidence="1">Uncharacterized protein</fullName>
    </submittedName>
</protein>
<evidence type="ECO:0000313" key="1">
    <source>
        <dbReference type="EMBL" id="KRG67430.1"/>
    </source>
</evidence>
<keyword evidence="2" id="KW-1185">Reference proteome</keyword>
<accession>A0A0R0CEN3</accession>
<proteinExistence type="predicted"/>
<name>A0A0R0CEN3_9GAMM</name>
<dbReference type="AlphaFoldDB" id="A0A0R0CEN3"/>
<dbReference type="EMBL" id="LDJJ01000032">
    <property type="protein sequence ID" value="KRG67430.1"/>
    <property type="molecule type" value="Genomic_DNA"/>
</dbReference>
<dbReference type="Proteomes" id="UP000051863">
    <property type="component" value="Unassembled WGS sequence"/>
</dbReference>
<gene>
    <name evidence="1" type="ORF">ABB27_10065</name>
</gene>
<organism evidence="1 2">
    <name type="scientific">Stenotrophomonas terrae</name>
    <dbReference type="NCBI Taxonomy" id="405446"/>
    <lineage>
        <taxon>Bacteria</taxon>
        <taxon>Pseudomonadati</taxon>
        <taxon>Pseudomonadota</taxon>
        <taxon>Gammaproteobacteria</taxon>
        <taxon>Lysobacterales</taxon>
        <taxon>Lysobacteraceae</taxon>
        <taxon>Stenotrophomonas</taxon>
    </lineage>
</organism>
<dbReference type="PATRIC" id="fig|405446.3.peg.1498"/>
<reference evidence="1 2" key="1">
    <citation type="submission" date="2015-05" db="EMBL/GenBank/DDBJ databases">
        <title>Genome sequencing and analysis of members of genus Stenotrophomonas.</title>
        <authorList>
            <person name="Patil P.P."/>
            <person name="Midha S."/>
            <person name="Patil P.B."/>
        </authorList>
    </citation>
    <scope>NUCLEOTIDE SEQUENCE [LARGE SCALE GENOMIC DNA]</scope>
    <source>
        <strain evidence="1 2">DSM 18941</strain>
    </source>
</reference>
<comment type="caution">
    <text evidence="1">The sequence shown here is derived from an EMBL/GenBank/DDBJ whole genome shotgun (WGS) entry which is preliminary data.</text>
</comment>